<evidence type="ECO:0000313" key="2">
    <source>
        <dbReference type="EMBL" id="ETV82172.1"/>
    </source>
</evidence>
<dbReference type="PANTHER" id="PTHR11786">
    <property type="entry name" value="N-HYDROXYARYLAMINE O-ACETYLTRANSFERASE"/>
    <property type="match status" value="1"/>
</dbReference>
<dbReference type="AlphaFoldDB" id="W4GR54"/>
<dbReference type="OrthoDB" id="10260017at2759"/>
<reference evidence="2" key="1">
    <citation type="submission" date="2013-12" db="EMBL/GenBank/DDBJ databases">
        <title>The Genome Sequence of Aphanomyces astaci APO3.</title>
        <authorList>
            <consortium name="The Broad Institute Genomics Platform"/>
            <person name="Russ C."/>
            <person name="Tyler B."/>
            <person name="van West P."/>
            <person name="Dieguez-Uribeondo J."/>
            <person name="Young S.K."/>
            <person name="Zeng Q."/>
            <person name="Gargeya S."/>
            <person name="Fitzgerald M."/>
            <person name="Abouelleil A."/>
            <person name="Alvarado L."/>
            <person name="Chapman S.B."/>
            <person name="Gainer-Dewar J."/>
            <person name="Goldberg J."/>
            <person name="Griggs A."/>
            <person name="Gujja S."/>
            <person name="Hansen M."/>
            <person name="Howarth C."/>
            <person name="Imamovic A."/>
            <person name="Ireland A."/>
            <person name="Larimer J."/>
            <person name="McCowan C."/>
            <person name="Murphy C."/>
            <person name="Pearson M."/>
            <person name="Poon T.W."/>
            <person name="Priest M."/>
            <person name="Roberts A."/>
            <person name="Saif S."/>
            <person name="Shea T."/>
            <person name="Sykes S."/>
            <person name="Wortman J."/>
            <person name="Nusbaum C."/>
            <person name="Birren B."/>
        </authorList>
    </citation>
    <scope>NUCLEOTIDE SEQUENCE [LARGE SCALE GENOMIC DNA]</scope>
    <source>
        <strain evidence="2">APO3</strain>
    </source>
</reference>
<dbReference type="SUPFAM" id="SSF54001">
    <property type="entry name" value="Cysteine proteinases"/>
    <property type="match status" value="1"/>
</dbReference>
<evidence type="ECO:0000256" key="1">
    <source>
        <dbReference type="ARBA" id="ARBA00006547"/>
    </source>
</evidence>
<organism evidence="2">
    <name type="scientific">Aphanomyces astaci</name>
    <name type="common">Crayfish plague agent</name>
    <dbReference type="NCBI Taxonomy" id="112090"/>
    <lineage>
        <taxon>Eukaryota</taxon>
        <taxon>Sar</taxon>
        <taxon>Stramenopiles</taxon>
        <taxon>Oomycota</taxon>
        <taxon>Saprolegniomycetes</taxon>
        <taxon>Saprolegniales</taxon>
        <taxon>Verrucalvaceae</taxon>
        <taxon>Aphanomyces</taxon>
    </lineage>
</organism>
<comment type="similarity">
    <text evidence="1">Belongs to the arylamine N-acetyltransferase family.</text>
</comment>
<dbReference type="GeneID" id="20806880"/>
<dbReference type="InterPro" id="IPR053710">
    <property type="entry name" value="Arylamine_NAT_domain_sf"/>
</dbReference>
<dbReference type="STRING" id="112090.W4GR54"/>
<dbReference type="PANTHER" id="PTHR11786:SF0">
    <property type="entry name" value="ARYLAMINE N-ACETYLTRANSFERASE 4-RELATED"/>
    <property type="match status" value="1"/>
</dbReference>
<dbReference type="GO" id="GO:0016407">
    <property type="term" value="F:acetyltransferase activity"/>
    <property type="evidence" value="ECO:0007669"/>
    <property type="project" value="InterPro"/>
</dbReference>
<dbReference type="RefSeq" id="XP_009827841.1">
    <property type="nucleotide sequence ID" value="XM_009829539.1"/>
</dbReference>
<sequence>MHHSKEQLAECPSNSIAHLTMLVQHHHEAIPFENRAACLVFSVDPAHADTSIGERVSLHTAKIFKKLVLDRRGGWCFEQNALFTTRLRALGYAVETICGDVVTPAMEVAHGKYLDKAMTHMLLLVTTNTSDQFLWDVGFGGRGESPIPIPVPPSAHQPSTCQEDDVGLWGIL</sequence>
<dbReference type="Pfam" id="PF00797">
    <property type="entry name" value="Acetyltransf_2"/>
    <property type="match status" value="1"/>
</dbReference>
<dbReference type="InterPro" id="IPR001447">
    <property type="entry name" value="Arylamine_N-AcTrfase"/>
</dbReference>
<protein>
    <submittedName>
        <fullName evidence="2">Uncharacterized protein</fullName>
    </submittedName>
</protein>
<gene>
    <name evidence="2" type="ORF">H257_04884</name>
</gene>
<dbReference type="EMBL" id="KI913122">
    <property type="protein sequence ID" value="ETV82172.1"/>
    <property type="molecule type" value="Genomic_DNA"/>
</dbReference>
<dbReference type="VEuPathDB" id="FungiDB:H257_04884"/>
<accession>W4GR54</accession>
<proteinExistence type="inferred from homology"/>
<dbReference type="InterPro" id="IPR038765">
    <property type="entry name" value="Papain-like_cys_pep_sf"/>
</dbReference>
<name>W4GR54_APHAT</name>
<dbReference type="Gene3D" id="3.30.2140.20">
    <property type="match status" value="1"/>
</dbReference>